<feature type="region of interest" description="Disordered" evidence="2">
    <location>
        <begin position="373"/>
        <end position="392"/>
    </location>
</feature>
<dbReference type="InterPro" id="IPR027417">
    <property type="entry name" value="P-loop_NTPase"/>
</dbReference>
<dbReference type="EMBL" id="JACHMY010000001">
    <property type="protein sequence ID" value="MBB5835865.1"/>
    <property type="molecule type" value="Genomic_DNA"/>
</dbReference>
<feature type="region of interest" description="Disordered" evidence="2">
    <location>
        <begin position="878"/>
        <end position="902"/>
    </location>
</feature>
<feature type="compositionally biased region" description="Basic and acidic residues" evidence="2">
    <location>
        <begin position="887"/>
        <end position="902"/>
    </location>
</feature>
<proteinExistence type="predicted"/>
<evidence type="ECO:0000256" key="1">
    <source>
        <dbReference type="SAM" id="Coils"/>
    </source>
</evidence>
<protein>
    <submittedName>
        <fullName evidence="3">Uncharacterized protein (TIGR02680 family)</fullName>
    </submittedName>
</protein>
<name>A0A7W9J5P6_9ACTN</name>
<organism evidence="3 4">
    <name type="scientific">Kribbella italica</name>
    <dbReference type="NCBI Taxonomy" id="1540520"/>
    <lineage>
        <taxon>Bacteria</taxon>
        <taxon>Bacillati</taxon>
        <taxon>Actinomycetota</taxon>
        <taxon>Actinomycetes</taxon>
        <taxon>Propionibacteriales</taxon>
        <taxon>Kribbellaceae</taxon>
        <taxon>Kribbella</taxon>
    </lineage>
</organism>
<feature type="coiled-coil region" evidence="1">
    <location>
        <begin position="459"/>
        <end position="486"/>
    </location>
</feature>
<keyword evidence="1" id="KW-0175">Coiled coil</keyword>
<feature type="coiled-coil region" evidence="1">
    <location>
        <begin position="1098"/>
        <end position="1156"/>
    </location>
</feature>
<keyword evidence="4" id="KW-1185">Reference proteome</keyword>
<comment type="caution">
    <text evidence="3">The sequence shown here is derived from an EMBL/GenBank/DDBJ whole genome shotgun (WGS) entry which is preliminary data.</text>
</comment>
<evidence type="ECO:0000313" key="3">
    <source>
        <dbReference type="EMBL" id="MBB5835865.1"/>
    </source>
</evidence>
<dbReference type="NCBIfam" id="TIGR02680">
    <property type="entry name" value="TIGR02680 family protein"/>
    <property type="match status" value="1"/>
</dbReference>
<reference evidence="3 4" key="1">
    <citation type="submission" date="2020-08" db="EMBL/GenBank/DDBJ databases">
        <title>Sequencing the genomes of 1000 actinobacteria strains.</title>
        <authorList>
            <person name="Klenk H.-P."/>
        </authorList>
    </citation>
    <scope>NUCLEOTIDE SEQUENCE [LARGE SCALE GENOMIC DNA]</scope>
    <source>
        <strain evidence="3 4">DSM 28967</strain>
    </source>
</reference>
<feature type="coiled-coil region" evidence="1">
    <location>
        <begin position="241"/>
        <end position="342"/>
    </location>
</feature>
<sequence>MTIATLQPGLPAPVRRPDRWVPSRAGILNVWRYYDEVFTFHDGRLLLRGPNGSGKSKALELLLPYLFDANLRAGRLSTFGTGERTMHWNLMGEGASGTTRVGYVWLEFTKQGETTTRFTCGARLQASTHTTTVSADYFTTDLSIEPGEMTLLNDSGAPLTRAALDERLGERGTVHPNATAYRTALRSVLFPGLNEQRYDALITALLQLRTPKLSQRLDPALLSTLLSRALPPLDPQEITDLAEGFERLDAQRERLRTLEAEVDATRGLARRQRTYAQRVLRAGAGQLTTAASELDTLSRRARDSEQEYQLALTRDEELNHQIDRLTGEVRRAEAAREALTEKDAYKSGLELDRLRRRTESALYDARRLEGVAARDEERAQGDAQALEEAQEDEQRAAAATGRAVDELRQSAVRVGLVAVTDDALSRPAAERREARALLRASGRSREEQIEQIVACLQVHERAIERREDAEGELDVARAALEETQRASAAASAQYELVFADLSSELLDWAGSCRELIFPDLTALPEYADSETELLALLTELATAVTSELAAQRTTAQAGLDELTATQSELESELRHVIDHRDLPPVASPYRTTDRGSLAGAPLWQLIDFADSVPPDVRAPLEAALEASGLLDAWVTPAGEAWIHNGDHGRWIGPDRHDTFASADGLPPVRHRSLADLLIPEPGSVVSADVVRRLLAVVAVDSYGAAIEDGRRDPILVGLDGSWRMGVLSGSWAKDEAAHIGTAARQRARDRHAAELRARLTAVATGIETRRATVEALARRREVLDADLAARPSYETVGEAGDTLRRRQADVAAAESVVRDRLSAVTLSESRVSTALRDLSLQAAEAGLPTERSALTGLTSGLRSFAELTEAWMDEQRHLEAARSSAGEGRRRADRSAQDARERVEEATEAAAAHESLQTQLTTIEETVGLDYRAVLDEIKQLRGRLEQLAADQASAREEKTALARRIGELSSRHAAEAAARDKASTSRDLIAHRFRWLSSGTFPLDSELPDLAGFHGLVAGSEGVRATLDAARLVTGVWPDLPHAPNHLADAVRRLSESVHECRETLRTRADLDLEADQDVQVFTAVIDGLRVGAAELLRRLKSDADTSRAEITDRERELFDRTLTGATRRHLAARIRQANQLVDQMNLRLDQVRTASKVAVQLAWQPIPDLNAGTRTARDLLLKDPVTLSGEDRDSLHRFLRDRVEQARADDTAATWAEQLAHVFDYTAWHHFVVKVDRGKGDGYQTLTRKLHGALSGGEKAIALHLPLFAVVAAHYQTVPDAPRVILLDEVFVGVDSTNRGQVFALLTALDLDLVLTSDHEWCTYAELPGIGIHQLVTATDGYGDGDDAVTTARFTWNGHELTGDIPR</sequence>
<evidence type="ECO:0000313" key="4">
    <source>
        <dbReference type="Proteomes" id="UP000549971"/>
    </source>
</evidence>
<dbReference type="Proteomes" id="UP000549971">
    <property type="component" value="Unassembled WGS sequence"/>
</dbReference>
<dbReference type="SUPFAM" id="SSF52540">
    <property type="entry name" value="P-loop containing nucleoside triphosphate hydrolases"/>
    <property type="match status" value="1"/>
</dbReference>
<dbReference type="Pfam" id="PF13558">
    <property type="entry name" value="SbcC_Walker_B"/>
    <property type="match status" value="1"/>
</dbReference>
<accession>A0A7W9J5P6</accession>
<evidence type="ECO:0000256" key="2">
    <source>
        <dbReference type="SAM" id="MobiDB-lite"/>
    </source>
</evidence>
<dbReference type="InterPro" id="IPR013496">
    <property type="entry name" value="CHP02680"/>
</dbReference>
<dbReference type="RefSeq" id="WP_184795455.1">
    <property type="nucleotide sequence ID" value="NZ_JACHMY010000001.1"/>
</dbReference>
<gene>
    <name evidence="3" type="ORF">HDA39_002599</name>
</gene>
<dbReference type="Gene3D" id="3.40.50.300">
    <property type="entry name" value="P-loop containing nucleotide triphosphate hydrolases"/>
    <property type="match status" value="2"/>
</dbReference>